<protein>
    <submittedName>
        <fullName evidence="1">Uncharacterized protein</fullName>
    </submittedName>
</protein>
<comment type="caution">
    <text evidence="1">The sequence shown here is derived from an EMBL/GenBank/DDBJ whole genome shotgun (WGS) entry which is preliminary data.</text>
</comment>
<proteinExistence type="predicted"/>
<organism evidence="1 2">
    <name type="scientific">Acinetobacter qingfengensis</name>
    <dbReference type="NCBI Taxonomy" id="1262585"/>
    <lineage>
        <taxon>Bacteria</taxon>
        <taxon>Pseudomonadati</taxon>
        <taxon>Pseudomonadota</taxon>
        <taxon>Gammaproteobacteria</taxon>
        <taxon>Moraxellales</taxon>
        <taxon>Moraxellaceae</taxon>
        <taxon>Acinetobacter</taxon>
    </lineage>
</organism>
<accession>A0A1E7RDV2</accession>
<reference evidence="1 2" key="1">
    <citation type="submission" date="2016-09" db="EMBL/GenBank/DDBJ databases">
        <authorList>
            <person name="Capua I."/>
            <person name="De Benedictis P."/>
            <person name="Joannis T."/>
            <person name="Lombin L.H."/>
            <person name="Cattoli G."/>
        </authorList>
    </citation>
    <scope>NUCLEOTIDE SEQUENCE [LARGE SCALE GENOMIC DNA]</scope>
    <source>
        <strain evidence="1 2">ANC 4671</strain>
    </source>
</reference>
<gene>
    <name evidence="1" type="ORF">BJI46_09180</name>
</gene>
<evidence type="ECO:0000313" key="2">
    <source>
        <dbReference type="Proteomes" id="UP000185895"/>
    </source>
</evidence>
<dbReference type="RefSeq" id="WP_070068982.1">
    <property type="nucleotide sequence ID" value="NZ_VXKN01000003.1"/>
</dbReference>
<keyword evidence="2" id="KW-1185">Reference proteome</keyword>
<dbReference type="AlphaFoldDB" id="A0A1E7RDV2"/>
<sequence length="118" mass="13222">MSVNFTNKPNYFFFAQALINFLQGKIQSGVITDSRHSFALATIYETFGQDLAASTANLDGILNIADNYYAGDDPQQKLIEQYRINAESNQIEFIFNEATVNAIKYGAELHAPDPTLYE</sequence>
<dbReference type="EMBL" id="MKKK01000007">
    <property type="protein sequence ID" value="OEY97518.1"/>
    <property type="molecule type" value="Genomic_DNA"/>
</dbReference>
<evidence type="ECO:0000313" key="1">
    <source>
        <dbReference type="EMBL" id="OEY97518.1"/>
    </source>
</evidence>
<name>A0A1E7RDV2_9GAMM</name>
<dbReference type="OrthoDB" id="6703605at2"/>
<dbReference type="Proteomes" id="UP000185895">
    <property type="component" value="Unassembled WGS sequence"/>
</dbReference>